<comment type="caution">
    <text evidence="2">The sequence shown here is derived from an EMBL/GenBank/DDBJ whole genome shotgun (WGS) entry which is preliminary data.</text>
</comment>
<accession>A0A1R0XDP8</accession>
<evidence type="ECO:0000313" key="3">
    <source>
        <dbReference type="Proteomes" id="UP000187465"/>
    </source>
</evidence>
<sequence length="95" mass="10601">MEVNFTATGYWTIEDAMTQYHGDLYLNRDAGGIVVYIRIPNQGAPKSYFELPLEISLIKGTTINGAKITLIDCSRISTQSKIGTENIRIPSKVYD</sequence>
<dbReference type="EMBL" id="MKQP01000014">
    <property type="protein sequence ID" value="OMD33182.1"/>
    <property type="molecule type" value="Genomic_DNA"/>
</dbReference>
<dbReference type="Pfam" id="PF18862">
    <property type="entry name" value="ApeA_NTD1"/>
    <property type="match status" value="1"/>
</dbReference>
<reference evidence="2 3" key="1">
    <citation type="submission" date="2016-10" db="EMBL/GenBank/DDBJ databases">
        <title>Paenibacillus species isolates.</title>
        <authorList>
            <person name="Beno S.M."/>
        </authorList>
    </citation>
    <scope>NUCLEOTIDE SEQUENCE [LARGE SCALE GENOMIC DNA]</scope>
    <source>
        <strain evidence="2 3">FSL H7-0604</strain>
    </source>
</reference>
<organism evidence="2 3">
    <name type="scientific">Paenibacillus odorifer</name>
    <dbReference type="NCBI Taxonomy" id="189426"/>
    <lineage>
        <taxon>Bacteria</taxon>
        <taxon>Bacillati</taxon>
        <taxon>Bacillota</taxon>
        <taxon>Bacilli</taxon>
        <taxon>Bacillales</taxon>
        <taxon>Paenibacillaceae</taxon>
        <taxon>Paenibacillus</taxon>
    </lineage>
</organism>
<proteinExistence type="predicted"/>
<dbReference type="Proteomes" id="UP000187465">
    <property type="component" value="Unassembled WGS sequence"/>
</dbReference>
<evidence type="ECO:0000259" key="1">
    <source>
        <dbReference type="Pfam" id="PF18862"/>
    </source>
</evidence>
<gene>
    <name evidence="2" type="ORF">BJP51_12525</name>
</gene>
<feature type="domain" description="ApeA N-terminal" evidence="1">
    <location>
        <begin position="8"/>
        <end position="86"/>
    </location>
</feature>
<evidence type="ECO:0000313" key="2">
    <source>
        <dbReference type="EMBL" id="OMD33182.1"/>
    </source>
</evidence>
<dbReference type="AlphaFoldDB" id="A0A1R0XDP8"/>
<protein>
    <recommendedName>
        <fullName evidence="1">ApeA N-terminal domain-containing protein</fullName>
    </recommendedName>
</protein>
<dbReference type="InterPro" id="IPR041223">
    <property type="entry name" value="ApeA_NTD"/>
</dbReference>
<name>A0A1R0XDP8_9BACL</name>
<dbReference type="RefSeq" id="WP_036689581.1">
    <property type="nucleotide sequence ID" value="NZ_MKQP01000014.1"/>
</dbReference>